<evidence type="ECO:0000313" key="1">
    <source>
        <dbReference type="EMBL" id="SCC36520.1"/>
    </source>
</evidence>
<accession>A0A1C4DYZ3</accession>
<keyword evidence="2" id="KW-1185">Reference proteome</keyword>
<dbReference type="AlphaFoldDB" id="A0A1C4DYZ3"/>
<name>A0A1C4DYZ3_9ENTR</name>
<evidence type="ECO:0000313" key="2">
    <source>
        <dbReference type="Proteomes" id="UP000198975"/>
    </source>
</evidence>
<proteinExistence type="predicted"/>
<organism evidence="1 2">
    <name type="scientific">Kosakonia oryzendophytica</name>
    <dbReference type="NCBI Taxonomy" id="1005665"/>
    <lineage>
        <taxon>Bacteria</taxon>
        <taxon>Pseudomonadati</taxon>
        <taxon>Pseudomonadota</taxon>
        <taxon>Gammaproteobacteria</taxon>
        <taxon>Enterobacterales</taxon>
        <taxon>Enterobacteriaceae</taxon>
        <taxon>Kosakonia</taxon>
    </lineage>
</organism>
<reference evidence="2" key="1">
    <citation type="submission" date="2016-08" db="EMBL/GenBank/DDBJ databases">
        <authorList>
            <person name="Varghese N."/>
            <person name="Submissions Spin"/>
        </authorList>
    </citation>
    <scope>NUCLEOTIDE SEQUENCE [LARGE SCALE GENOMIC DNA]</scope>
    <source>
        <strain evidence="2">REICA_082</strain>
    </source>
</reference>
<gene>
    <name evidence="1" type="ORF">GA0061071_115100</name>
</gene>
<dbReference type="Proteomes" id="UP000198975">
    <property type="component" value="Unassembled WGS sequence"/>
</dbReference>
<sequence length="43" mass="4795">MNMSLFSADTDDEPQAALIQQKRLFLVTVFQILNLRQTVAGIG</sequence>
<protein>
    <submittedName>
        <fullName evidence="1">Uncharacterized protein</fullName>
    </submittedName>
</protein>
<dbReference type="EMBL" id="FMAY01000015">
    <property type="protein sequence ID" value="SCC36520.1"/>
    <property type="molecule type" value="Genomic_DNA"/>
</dbReference>